<dbReference type="PANTHER" id="PTHR11440">
    <property type="entry name" value="LECITHIN-CHOLESTEROL ACYLTRANSFERASE-RELATED"/>
    <property type="match status" value="1"/>
</dbReference>
<gene>
    <name evidence="4" type="ORF">BCR42DRAFT_451629</name>
</gene>
<dbReference type="GO" id="GO:0016787">
    <property type="term" value="F:hydrolase activity"/>
    <property type="evidence" value="ECO:0007669"/>
    <property type="project" value="UniProtKB-KW"/>
</dbReference>
<feature type="compositionally biased region" description="Polar residues" evidence="2">
    <location>
        <begin position="272"/>
        <end position="284"/>
    </location>
</feature>
<dbReference type="STRING" id="90262.A0A1X2IFJ6"/>
<dbReference type="AlphaFoldDB" id="A0A1X2IFJ6"/>
<protein>
    <submittedName>
        <fullName evidence="4">Alpha/Beta hydrolase protein</fullName>
    </submittedName>
</protein>
<feature type="domain" description="DUF676" evidence="3">
    <location>
        <begin position="188"/>
        <end position="251"/>
    </location>
</feature>
<name>A0A1X2IFJ6_9FUNG</name>
<keyword evidence="4" id="KW-0378">Hydrolase</keyword>
<dbReference type="Proteomes" id="UP000193560">
    <property type="component" value="Unassembled WGS sequence"/>
</dbReference>
<proteinExistence type="inferred from homology"/>
<dbReference type="EMBL" id="MCGE01000012">
    <property type="protein sequence ID" value="ORZ15677.1"/>
    <property type="molecule type" value="Genomic_DNA"/>
</dbReference>
<organism evidence="4 5">
    <name type="scientific">Absidia repens</name>
    <dbReference type="NCBI Taxonomy" id="90262"/>
    <lineage>
        <taxon>Eukaryota</taxon>
        <taxon>Fungi</taxon>
        <taxon>Fungi incertae sedis</taxon>
        <taxon>Mucoromycota</taxon>
        <taxon>Mucoromycotina</taxon>
        <taxon>Mucoromycetes</taxon>
        <taxon>Mucorales</taxon>
        <taxon>Cunninghamellaceae</taxon>
        <taxon>Absidia</taxon>
    </lineage>
</organism>
<evidence type="ECO:0000313" key="4">
    <source>
        <dbReference type="EMBL" id="ORZ15677.1"/>
    </source>
</evidence>
<dbReference type="Pfam" id="PF05057">
    <property type="entry name" value="DUF676"/>
    <property type="match status" value="1"/>
</dbReference>
<comment type="similarity">
    <text evidence="1">Belongs to the putative lipase ROG1 family.</text>
</comment>
<sequence length="437" mass="49511">MISISLPLVITQIRNSINDLTPIGSFFINSKEYRKRQKVKTDTMQSQRTIYRPNSQHRPSKSLVTYSSICDSTEKSNTFTTPSRKTIITTQHSPLSTSQHQHLSGLNMPVTSHYVAPRAPIALCHGLYGFDKWGPDAFPFLQVRYWGGIEQALAKLGAKVIVTRVPPTGSIWERAQVLHAFMGTVLKDQNVNFVAHSMGGLDCRYLLSHIQQRSYNPVSLTTVSTPHRGSPVMDWFRDNIGVGVTDAIKTVVAEKIEENERLERGNGRTEAKSPSSNGNRDQQQPQSYLNWSLMDIAKMPVSLLDPVVQRVVQLLDTPAYANLTTEYCQNYFNPNTPDDPRVTYYSYGASTTLPVWSFLGLPNQWIREKEGDNDGLVSVKSAKWGQYVKTLNTDHWSLNGQRYIKWRSSIAPDPKLDKFDTSEFYMELATYLYHQGH</sequence>
<reference evidence="4 5" key="1">
    <citation type="submission" date="2016-07" db="EMBL/GenBank/DDBJ databases">
        <title>Pervasive Adenine N6-methylation of Active Genes in Fungi.</title>
        <authorList>
            <consortium name="DOE Joint Genome Institute"/>
            <person name="Mondo S.J."/>
            <person name="Dannebaum R.O."/>
            <person name="Kuo R.C."/>
            <person name="Labutti K."/>
            <person name="Haridas S."/>
            <person name="Kuo A."/>
            <person name="Salamov A."/>
            <person name="Ahrendt S.R."/>
            <person name="Lipzen A."/>
            <person name="Sullivan W."/>
            <person name="Andreopoulos W.B."/>
            <person name="Clum A."/>
            <person name="Lindquist E."/>
            <person name="Daum C."/>
            <person name="Ramamoorthy G.K."/>
            <person name="Gryganskyi A."/>
            <person name="Culley D."/>
            <person name="Magnuson J.K."/>
            <person name="James T.Y."/>
            <person name="O'Malley M.A."/>
            <person name="Stajich J.E."/>
            <person name="Spatafora J.W."/>
            <person name="Visel A."/>
            <person name="Grigoriev I.V."/>
        </authorList>
    </citation>
    <scope>NUCLEOTIDE SEQUENCE [LARGE SCALE GENOMIC DNA]</scope>
    <source>
        <strain evidence="4 5">NRRL 1336</strain>
    </source>
</reference>
<evidence type="ECO:0000259" key="3">
    <source>
        <dbReference type="Pfam" id="PF05057"/>
    </source>
</evidence>
<feature type="region of interest" description="Disordered" evidence="2">
    <location>
        <begin position="259"/>
        <end position="284"/>
    </location>
</feature>
<dbReference type="Gene3D" id="3.40.50.1820">
    <property type="entry name" value="alpha/beta hydrolase"/>
    <property type="match status" value="1"/>
</dbReference>
<comment type="caution">
    <text evidence="4">The sequence shown here is derived from an EMBL/GenBank/DDBJ whole genome shotgun (WGS) entry which is preliminary data.</text>
</comment>
<dbReference type="InterPro" id="IPR029058">
    <property type="entry name" value="AB_hydrolase_fold"/>
</dbReference>
<feature type="compositionally biased region" description="Basic and acidic residues" evidence="2">
    <location>
        <begin position="259"/>
        <end position="271"/>
    </location>
</feature>
<dbReference type="InterPro" id="IPR007751">
    <property type="entry name" value="DUF676_lipase-like"/>
</dbReference>
<dbReference type="OrthoDB" id="5592486at2759"/>
<keyword evidence="5" id="KW-1185">Reference proteome</keyword>
<evidence type="ECO:0000256" key="1">
    <source>
        <dbReference type="ARBA" id="ARBA00007920"/>
    </source>
</evidence>
<dbReference type="SUPFAM" id="SSF53474">
    <property type="entry name" value="alpha/beta-Hydrolases"/>
    <property type="match status" value="1"/>
</dbReference>
<evidence type="ECO:0000256" key="2">
    <source>
        <dbReference type="SAM" id="MobiDB-lite"/>
    </source>
</evidence>
<evidence type="ECO:0000313" key="5">
    <source>
        <dbReference type="Proteomes" id="UP000193560"/>
    </source>
</evidence>
<accession>A0A1X2IFJ6</accession>